<dbReference type="eggNOG" id="KOG3147">
    <property type="taxonomic scope" value="Eukaryota"/>
</dbReference>
<dbReference type="KEGG" id="hir:HETIRDRAFT_307996"/>
<dbReference type="InterPro" id="IPR005900">
    <property type="entry name" value="6-phosphogluconolactonase_DevB"/>
</dbReference>
<dbReference type="PANTHER" id="PTHR11054:SF0">
    <property type="entry name" value="6-PHOSPHOGLUCONOLACTONASE"/>
    <property type="match status" value="1"/>
</dbReference>
<evidence type="ECO:0000256" key="2">
    <source>
        <dbReference type="ARBA" id="ARBA00004961"/>
    </source>
</evidence>
<comment type="function">
    <text evidence="6">Hydrolysis of 6-phosphogluconolactone to 6-phosphogluconate.</text>
</comment>
<evidence type="ECO:0000256" key="3">
    <source>
        <dbReference type="ARBA" id="ARBA00010662"/>
    </source>
</evidence>
<dbReference type="AlphaFoldDB" id="W4KNU4"/>
<dbReference type="GO" id="GO:0017057">
    <property type="term" value="F:6-phosphogluconolactonase activity"/>
    <property type="evidence" value="ECO:0007669"/>
    <property type="project" value="UniProtKB-UniRule"/>
</dbReference>
<gene>
    <name evidence="8" type="ORF">HETIRDRAFT_307996</name>
</gene>
<evidence type="ECO:0000256" key="4">
    <source>
        <dbReference type="ARBA" id="ARBA00013198"/>
    </source>
</evidence>
<dbReference type="SUPFAM" id="SSF100950">
    <property type="entry name" value="NagB/RpiA/CoA transferase-like"/>
    <property type="match status" value="1"/>
</dbReference>
<dbReference type="UniPathway" id="UPA00115">
    <property type="reaction ID" value="UER00409"/>
</dbReference>
<dbReference type="GO" id="GO:0005975">
    <property type="term" value="P:carbohydrate metabolic process"/>
    <property type="evidence" value="ECO:0007669"/>
    <property type="project" value="UniProtKB-UniRule"/>
</dbReference>
<dbReference type="GeneID" id="20669542"/>
<dbReference type="Proteomes" id="UP000030671">
    <property type="component" value="Unassembled WGS sequence"/>
</dbReference>
<dbReference type="InterPro" id="IPR039104">
    <property type="entry name" value="6PGL"/>
</dbReference>
<dbReference type="RefSeq" id="XP_009541376.1">
    <property type="nucleotide sequence ID" value="XM_009543081.1"/>
</dbReference>
<evidence type="ECO:0000259" key="7">
    <source>
        <dbReference type="Pfam" id="PF01182"/>
    </source>
</evidence>
<dbReference type="Pfam" id="PF01182">
    <property type="entry name" value="Glucosamine_iso"/>
    <property type="match status" value="1"/>
</dbReference>
<dbReference type="InterPro" id="IPR006148">
    <property type="entry name" value="Glc/Gal-6P_isomerase"/>
</dbReference>
<evidence type="ECO:0000256" key="5">
    <source>
        <dbReference type="ARBA" id="ARBA00022801"/>
    </source>
</evidence>
<evidence type="ECO:0000256" key="6">
    <source>
        <dbReference type="RuleBase" id="RU365095"/>
    </source>
</evidence>
<accession>W4KNU4</accession>
<dbReference type="InParanoid" id="W4KNU4"/>
<dbReference type="STRING" id="747525.W4KNU4"/>
<proteinExistence type="inferred from homology"/>
<comment type="similarity">
    <text evidence="3 6">Belongs to the glucosamine/galactosamine-6-phosphate isomerase family. 6-phosphogluconolactonase subfamily.</text>
</comment>
<dbReference type="EC" id="3.1.1.31" evidence="4 6"/>
<dbReference type="InterPro" id="IPR037171">
    <property type="entry name" value="NagB/RpiA_transferase-like"/>
</dbReference>
<dbReference type="GO" id="GO:0006098">
    <property type="term" value="P:pentose-phosphate shunt"/>
    <property type="evidence" value="ECO:0007669"/>
    <property type="project" value="UniProtKB-UniPathway"/>
</dbReference>
<comment type="catalytic activity">
    <reaction evidence="1 6">
        <text>6-phospho-D-glucono-1,5-lactone + H2O = 6-phospho-D-gluconate + H(+)</text>
        <dbReference type="Rhea" id="RHEA:12556"/>
        <dbReference type="ChEBI" id="CHEBI:15377"/>
        <dbReference type="ChEBI" id="CHEBI:15378"/>
        <dbReference type="ChEBI" id="CHEBI:57955"/>
        <dbReference type="ChEBI" id="CHEBI:58759"/>
        <dbReference type="EC" id="3.1.1.31"/>
    </reaction>
</comment>
<keyword evidence="9" id="KW-1185">Reference proteome</keyword>
<dbReference type="OrthoDB" id="432544at2759"/>
<evidence type="ECO:0000313" key="8">
    <source>
        <dbReference type="EMBL" id="ETW87482.1"/>
    </source>
</evidence>
<dbReference type="HOGENOM" id="CLU_053947_0_1_1"/>
<comment type="pathway">
    <text evidence="2 6">Carbohydrate degradation; pentose phosphate pathway; D-ribulose 5-phosphate from D-glucose 6-phosphate (oxidative stage): step 2/3.</text>
</comment>
<evidence type="ECO:0000313" key="9">
    <source>
        <dbReference type="Proteomes" id="UP000030671"/>
    </source>
</evidence>
<feature type="domain" description="Glucosamine/galactosamine-6-phosphate isomerase" evidence="7">
    <location>
        <begin position="14"/>
        <end position="238"/>
    </location>
</feature>
<dbReference type="NCBIfam" id="TIGR01198">
    <property type="entry name" value="pgl"/>
    <property type="match status" value="1"/>
</dbReference>
<dbReference type="EMBL" id="KI925454">
    <property type="protein sequence ID" value="ETW87482.1"/>
    <property type="molecule type" value="Genomic_DNA"/>
</dbReference>
<sequence length="257" mass="27579">MHPAAHPPTVYAFPDPDALSAALADYVLKAQKESLEKKGRFTVAISGGSLPDSLAALVGKPGIKWDKWQVFYADERAVPLDHADSNHRALSEALYRHVPIPAAHIHPIDATLLGDLDELADAYEQELVREFAQRDAARFPVFDLVLLGLGPDGHTASLFPGHALLSEDARWVAHIADSPKPPARRVTLTFPVLNHAARVAFVAAGAGKADVLARVLDAPEEGLPAARVRPASPGQLVWFVDAAAAARLAFPRSAFKL</sequence>
<dbReference type="PANTHER" id="PTHR11054">
    <property type="entry name" value="6-PHOSPHOGLUCONOLACTONASE"/>
    <property type="match status" value="1"/>
</dbReference>
<dbReference type="FunCoup" id="W4KNU4">
    <property type="interactions" value="441"/>
</dbReference>
<dbReference type="CDD" id="cd01400">
    <property type="entry name" value="6PGL"/>
    <property type="match status" value="1"/>
</dbReference>
<dbReference type="Gene3D" id="3.40.50.1360">
    <property type="match status" value="1"/>
</dbReference>
<dbReference type="FunFam" id="3.40.50.1360:FF:000005">
    <property type="entry name" value="6-phosphogluconolactonase"/>
    <property type="match status" value="1"/>
</dbReference>
<organism evidence="8 9">
    <name type="scientific">Heterobasidion irregulare (strain TC 32-1)</name>
    <dbReference type="NCBI Taxonomy" id="747525"/>
    <lineage>
        <taxon>Eukaryota</taxon>
        <taxon>Fungi</taxon>
        <taxon>Dikarya</taxon>
        <taxon>Basidiomycota</taxon>
        <taxon>Agaricomycotina</taxon>
        <taxon>Agaricomycetes</taxon>
        <taxon>Russulales</taxon>
        <taxon>Bondarzewiaceae</taxon>
        <taxon>Heterobasidion</taxon>
        <taxon>Heterobasidion annosum species complex</taxon>
    </lineage>
</organism>
<name>W4KNU4_HETIT</name>
<evidence type="ECO:0000256" key="1">
    <source>
        <dbReference type="ARBA" id="ARBA00000832"/>
    </source>
</evidence>
<reference evidence="8 9" key="1">
    <citation type="journal article" date="2012" name="New Phytol.">
        <title>Insight into trade-off between wood decay and parasitism from the genome of a fungal forest pathogen.</title>
        <authorList>
            <person name="Olson A."/>
            <person name="Aerts A."/>
            <person name="Asiegbu F."/>
            <person name="Belbahri L."/>
            <person name="Bouzid O."/>
            <person name="Broberg A."/>
            <person name="Canback B."/>
            <person name="Coutinho P.M."/>
            <person name="Cullen D."/>
            <person name="Dalman K."/>
            <person name="Deflorio G."/>
            <person name="van Diepen L.T."/>
            <person name="Dunand C."/>
            <person name="Duplessis S."/>
            <person name="Durling M."/>
            <person name="Gonthier P."/>
            <person name="Grimwood J."/>
            <person name="Fossdal C.G."/>
            <person name="Hansson D."/>
            <person name="Henrissat B."/>
            <person name="Hietala A."/>
            <person name="Himmelstrand K."/>
            <person name="Hoffmeister D."/>
            <person name="Hogberg N."/>
            <person name="James T.Y."/>
            <person name="Karlsson M."/>
            <person name="Kohler A."/>
            <person name="Kues U."/>
            <person name="Lee Y.H."/>
            <person name="Lin Y.C."/>
            <person name="Lind M."/>
            <person name="Lindquist E."/>
            <person name="Lombard V."/>
            <person name="Lucas S."/>
            <person name="Lunden K."/>
            <person name="Morin E."/>
            <person name="Murat C."/>
            <person name="Park J."/>
            <person name="Raffaello T."/>
            <person name="Rouze P."/>
            <person name="Salamov A."/>
            <person name="Schmutz J."/>
            <person name="Solheim H."/>
            <person name="Stahlberg J."/>
            <person name="Velez H."/>
            <person name="de Vries R.P."/>
            <person name="Wiebenga A."/>
            <person name="Woodward S."/>
            <person name="Yakovlev I."/>
            <person name="Garbelotto M."/>
            <person name="Martin F."/>
            <person name="Grigoriev I.V."/>
            <person name="Stenlid J."/>
        </authorList>
    </citation>
    <scope>NUCLEOTIDE SEQUENCE [LARGE SCALE GENOMIC DNA]</scope>
    <source>
        <strain evidence="8 9">TC 32-1</strain>
    </source>
</reference>
<protein>
    <recommendedName>
        <fullName evidence="4 6">6-phosphogluconolactonase</fullName>
        <shortName evidence="6">6PGL</shortName>
        <ecNumber evidence="4 6">3.1.1.31</ecNumber>
    </recommendedName>
</protein>
<keyword evidence="5 6" id="KW-0378">Hydrolase</keyword>